<dbReference type="Proteomes" id="UP001239795">
    <property type="component" value="Unassembled WGS sequence"/>
</dbReference>
<keyword evidence="1" id="KW-0812">Transmembrane</keyword>
<dbReference type="AlphaFoldDB" id="A0AAI9XLQ1"/>
<keyword evidence="1" id="KW-0472">Membrane</keyword>
<protein>
    <submittedName>
        <fullName evidence="2">Uncharacterized protein</fullName>
    </submittedName>
</protein>
<keyword evidence="3" id="KW-1185">Reference proteome</keyword>
<feature type="transmembrane region" description="Helical" evidence="1">
    <location>
        <begin position="629"/>
        <end position="648"/>
    </location>
</feature>
<comment type="caution">
    <text evidence="2">The sequence shown here is derived from an EMBL/GenBank/DDBJ whole genome shotgun (WGS) entry which is preliminary data.</text>
</comment>
<dbReference type="EMBL" id="MLGG01000035">
    <property type="protein sequence ID" value="KAK1453539.1"/>
    <property type="molecule type" value="Genomic_DNA"/>
</dbReference>
<proteinExistence type="predicted"/>
<feature type="transmembrane region" description="Helical" evidence="1">
    <location>
        <begin position="477"/>
        <end position="498"/>
    </location>
</feature>
<evidence type="ECO:0000313" key="3">
    <source>
        <dbReference type="Proteomes" id="UP001239795"/>
    </source>
</evidence>
<feature type="transmembrane region" description="Helical" evidence="1">
    <location>
        <begin position="234"/>
        <end position="253"/>
    </location>
</feature>
<organism evidence="2 3">
    <name type="scientific">Colletotrichum melonis</name>
    <dbReference type="NCBI Taxonomy" id="1209925"/>
    <lineage>
        <taxon>Eukaryota</taxon>
        <taxon>Fungi</taxon>
        <taxon>Dikarya</taxon>
        <taxon>Ascomycota</taxon>
        <taxon>Pezizomycotina</taxon>
        <taxon>Sordariomycetes</taxon>
        <taxon>Hypocreomycetidae</taxon>
        <taxon>Glomerellales</taxon>
        <taxon>Glomerellaceae</taxon>
        <taxon>Colletotrichum</taxon>
        <taxon>Colletotrichum acutatum species complex</taxon>
    </lineage>
</organism>
<feature type="transmembrane region" description="Helical" evidence="1">
    <location>
        <begin position="605"/>
        <end position="622"/>
    </location>
</feature>
<gene>
    <name evidence="2" type="ORF">CMEL01_05198</name>
</gene>
<feature type="transmembrane region" description="Helical" evidence="1">
    <location>
        <begin position="582"/>
        <end position="599"/>
    </location>
</feature>
<feature type="transmembrane region" description="Helical" evidence="1">
    <location>
        <begin position="86"/>
        <end position="111"/>
    </location>
</feature>
<evidence type="ECO:0000313" key="2">
    <source>
        <dbReference type="EMBL" id="KAK1453539.1"/>
    </source>
</evidence>
<name>A0AAI9XLQ1_9PEZI</name>
<evidence type="ECO:0000256" key="1">
    <source>
        <dbReference type="SAM" id="Phobius"/>
    </source>
</evidence>
<sequence>MDSPKENGEDALSTSTRSFAPLLVEDRKPLKEATQFKLTKFRQRLWDRRQWKKASLTTWEDFRQRLWDRRQWREAFVSAFRDIRAVHWYAVLAWILALTWIGGLCTVLAFISNAELYGDSACKPDGSFDVEMNQYDLWSSSGFFQITLAWGRFSFADAKVIDVAWDVIFGRGGQALLTWITLRVFADYATTSIQVKPVTYDFFRNIFLQDQPNFWSTWHMIRDFAHSRGLRSKLMMVIMVLATVFILCFPTLGSAMTGYVANNDAYVQGSNGMLIPFDGFEVVGYVIHDGWRIGMEGNTTLTFPGHSSSNTYSSASSWARLLGCIEDDKSYSDYSTTWWNFDESTPETQRLIKRSVDDPQDLAMLICSLLADVQEYGFYGLKNEKTTWMNETMPAPALNISASGLPSYRNLLYGWNWTDPRTGLMPFQDEKNLTYTAGNETYSKEYMKAYGSCQPMSDHGIGADAGRESYQWGFSYLQLYILVLLLVLWTLSLAYMWLKARLTMRMRRRYDVPRGYKGVLELSGAIRKELQETDPDELSHDQLSEEINKSLKGGRIQLELADSPVTYGIWRAIWIWSKEEKWWVGPVLLMLAPSVPLMVTNNSFGWWLLVPMSSLLLALMVGRSEKSRIVIALVDFIIGTITFLGVWYGTESYRCGSIYDCYYYR</sequence>
<accession>A0AAI9XLQ1</accession>
<keyword evidence="1" id="KW-1133">Transmembrane helix</keyword>
<reference evidence="2 3" key="1">
    <citation type="submission" date="2016-10" db="EMBL/GenBank/DDBJ databases">
        <title>The genome sequence of Colletotrichum fioriniae PJ7.</title>
        <authorList>
            <person name="Baroncelli R."/>
        </authorList>
    </citation>
    <scope>NUCLEOTIDE SEQUENCE [LARGE SCALE GENOMIC DNA]</scope>
    <source>
        <strain evidence="2">Col 31</strain>
    </source>
</reference>